<accession>A0ACB7EH30</accession>
<proteinExistence type="predicted"/>
<gene>
    <name evidence="1" type="primary">SLC24A2.6</name>
    <name evidence="1" type="ORF">GBF38_006677</name>
</gene>
<evidence type="ECO:0000313" key="1">
    <source>
        <dbReference type="EMBL" id="KAG8001141.1"/>
    </source>
</evidence>
<name>A0ACB7EH30_NIBAL</name>
<reference evidence="1" key="1">
    <citation type="submission" date="2020-04" db="EMBL/GenBank/DDBJ databases">
        <title>A chromosome-scale assembly and high-density genetic map of the yellow drum (Nibea albiflora) genome.</title>
        <authorList>
            <person name="Xu D."/>
            <person name="Zhang W."/>
            <person name="Chen R."/>
            <person name="Tan P."/>
            <person name="Wang L."/>
            <person name="Song H."/>
            <person name="Tian L."/>
            <person name="Zhu Q."/>
            <person name="Wang B."/>
        </authorList>
    </citation>
    <scope>NUCLEOTIDE SEQUENCE</scope>
    <source>
        <strain evidence="1">ZJHYS-2018</strain>
    </source>
</reference>
<sequence length="772" mass="84984">MNVHSPPRRRLRRARVLFFISGVLLCSVYTLTLKARLSEPRASAQTDDALGAEGGRDGDGDVVEVNIREVMASNQTEKEEEVVEEEVVSPESTKPPLVVIVNRTDIEQCIYVDPKPPPTPPPPTQAPTTTATPRRPLQPPHRKGDYPEDLFSVEQRREGWVALHVIGMVYMFVALAIVCDEFFVPGLEVIASTLQISDDVAGATFMAAGGSAPELFTSLIGVFISHSNVGIGTIVGSAVFNILFVIGMCAIFSREMLHLTWWPLFRDVTFYILDLIMLIVFFLDNTILWWESILLVMGYICYVSFMKFNSQIEQAVKTQLNKHMSIVKVWTGEEPEKDSEAPAAPPPPPPPSAAPPKAGDESKREAEAQCSKPPSDQPEDRARLRVRPVLQRGGSSASLHNTSLRSTIFQLMIHTLDPLGEAKNKVKPLNASDTGKSDGRSRQRRSEGIDHKPNTEQAGAAGGAAAEPSTSQPQKIEETSEKTADQPDESKAAAAGGSEGSGEDDSSDEDSGDSGESGDDDDDDDDGNKDEEEKEEEEEENEPLSLEWPETRRKQATYLLLLPIVFPLWLTLPDVRNVVSTRRPHERYGLFRSTVCLNVSCIFQASRRYFIVTFLGSIMWIGVFSYLMVWWAHQVGETIGISEEIMGLTILAAGTSIPDLITSVIVARKGLGDMAVSSSVGSNIFDITVGLPVPWLIYTLLHNGEPVTVSSNGLFCAIVLLFLMLLFVIISIAVCRWKMSRMLGLTMFVLYFVFLVLSVLLEDRILTCPVSI</sequence>
<evidence type="ECO:0000313" key="2">
    <source>
        <dbReference type="Proteomes" id="UP000805704"/>
    </source>
</evidence>
<dbReference type="EMBL" id="CM024795">
    <property type="protein sequence ID" value="KAG8001141.1"/>
    <property type="molecule type" value="Genomic_DNA"/>
</dbReference>
<comment type="caution">
    <text evidence="1">The sequence shown here is derived from an EMBL/GenBank/DDBJ whole genome shotgun (WGS) entry which is preliminary data.</text>
</comment>
<protein>
    <submittedName>
        <fullName evidence="1">Sodium/potassium/calcium exchanger 2</fullName>
    </submittedName>
</protein>
<keyword evidence="2" id="KW-1185">Reference proteome</keyword>
<dbReference type="Proteomes" id="UP000805704">
    <property type="component" value="Chromosome 7"/>
</dbReference>
<organism evidence="1 2">
    <name type="scientific">Nibea albiflora</name>
    <name type="common">Yellow drum</name>
    <name type="synonym">Corvina albiflora</name>
    <dbReference type="NCBI Taxonomy" id="240163"/>
    <lineage>
        <taxon>Eukaryota</taxon>
        <taxon>Metazoa</taxon>
        <taxon>Chordata</taxon>
        <taxon>Craniata</taxon>
        <taxon>Vertebrata</taxon>
        <taxon>Euteleostomi</taxon>
        <taxon>Actinopterygii</taxon>
        <taxon>Neopterygii</taxon>
        <taxon>Teleostei</taxon>
        <taxon>Neoteleostei</taxon>
        <taxon>Acanthomorphata</taxon>
        <taxon>Eupercaria</taxon>
        <taxon>Sciaenidae</taxon>
        <taxon>Nibea</taxon>
    </lineage>
</organism>